<sequence>PGSACDTLGYLCSTEQLNSKLFVDSDDPSGKLCLQQSDCILYLDYSLPLLLSSLIASSVDAMMSIHVKCGQSPDQLASCTKEVDLCATGLTAITKLLQYPEPCLLPSVLKAGLLPALYQLSRVLELGVASLVSEGTEAAVCCLLTSLSRLLGRITGWLIQDSMFSHVTECDAYASPDFRFSLVTDLIRQLLVLGPPGFGQPVEPQVRGVDPGPVSRCLVRRMLYTLLDTSTHRLEQLTNHSSTSSERETGTDSSKIKQLFDQLTWTVNNTVDVLTYTAAWENEVSIFLKAFIPCLESTSQYPRRYRSARSRRLARSPSRPLSSKRSPRSPSCLPSGFPDGSQGPRHPPIISRSHLSSDRINHLQELPEGANNPFENFQQSLDQALVTCLFSTAASIQNGTLIPVTTNQLGPISASDCLTVFCKAIGRMLVAKTQPPMLDVALDPVATYLLKLSNEEPRLLCACLASLPRLVSVRGVC</sequence>
<feature type="compositionally biased region" description="Basic residues" evidence="1">
    <location>
        <begin position="305"/>
        <end position="314"/>
    </location>
</feature>
<gene>
    <name evidence="2" type="ORF">P879_07730</name>
</gene>
<feature type="compositionally biased region" description="Low complexity" evidence="1">
    <location>
        <begin position="315"/>
        <end position="335"/>
    </location>
</feature>
<dbReference type="Proteomes" id="UP000699462">
    <property type="component" value="Unassembled WGS sequence"/>
</dbReference>
<evidence type="ECO:0000256" key="1">
    <source>
        <dbReference type="SAM" id="MobiDB-lite"/>
    </source>
</evidence>
<comment type="caution">
    <text evidence="2">The sequence shown here is derived from an EMBL/GenBank/DDBJ whole genome shotgun (WGS) entry which is preliminary data.</text>
</comment>
<protein>
    <submittedName>
        <fullName evidence="2">Uncharacterized protein</fullName>
    </submittedName>
</protein>
<accession>A0A8T0DBI7</accession>
<name>A0A8T0DBI7_9TREM</name>
<dbReference type="OrthoDB" id="26681at2759"/>
<keyword evidence="3" id="KW-1185">Reference proteome</keyword>
<reference evidence="2 3" key="1">
    <citation type="submission" date="2019-07" db="EMBL/GenBank/DDBJ databases">
        <title>Annotation for the trematode Paragonimus westermani.</title>
        <authorList>
            <person name="Choi Y.-J."/>
        </authorList>
    </citation>
    <scope>NUCLEOTIDE SEQUENCE [LARGE SCALE GENOMIC DNA]</scope>
    <source>
        <strain evidence="2">180907_Pwestermani</strain>
    </source>
</reference>
<dbReference type="AlphaFoldDB" id="A0A8T0DBI7"/>
<proteinExistence type="predicted"/>
<evidence type="ECO:0000313" key="2">
    <source>
        <dbReference type="EMBL" id="KAF8564178.1"/>
    </source>
</evidence>
<feature type="region of interest" description="Disordered" evidence="1">
    <location>
        <begin position="305"/>
        <end position="349"/>
    </location>
</feature>
<dbReference type="EMBL" id="JTDF01009450">
    <property type="protein sequence ID" value="KAF8564178.1"/>
    <property type="molecule type" value="Genomic_DNA"/>
</dbReference>
<feature type="non-terminal residue" evidence="2">
    <location>
        <position position="1"/>
    </location>
</feature>
<evidence type="ECO:0000313" key="3">
    <source>
        <dbReference type="Proteomes" id="UP000699462"/>
    </source>
</evidence>
<organism evidence="2 3">
    <name type="scientific">Paragonimus westermani</name>
    <dbReference type="NCBI Taxonomy" id="34504"/>
    <lineage>
        <taxon>Eukaryota</taxon>
        <taxon>Metazoa</taxon>
        <taxon>Spiralia</taxon>
        <taxon>Lophotrochozoa</taxon>
        <taxon>Platyhelminthes</taxon>
        <taxon>Trematoda</taxon>
        <taxon>Digenea</taxon>
        <taxon>Plagiorchiida</taxon>
        <taxon>Troglotremata</taxon>
        <taxon>Troglotrematidae</taxon>
        <taxon>Paragonimus</taxon>
    </lineage>
</organism>